<keyword evidence="4 11" id="KW-0548">Nucleotidyltransferase</keyword>
<proteinExistence type="inferred from homology"/>
<dbReference type="RefSeq" id="WP_268040538.1">
    <property type="nucleotide sequence ID" value="NZ_JAPQER010000002.1"/>
</dbReference>
<feature type="domain" description="DNA polymerase III delta subunit-like C-terminal" evidence="10">
    <location>
        <begin position="218"/>
        <end position="336"/>
    </location>
</feature>
<evidence type="ECO:0000256" key="8">
    <source>
        <dbReference type="ARBA" id="ARBA00049244"/>
    </source>
</evidence>
<dbReference type="SUPFAM" id="SSF52540">
    <property type="entry name" value="P-loop containing nucleoside triphosphate hydrolases"/>
    <property type="match status" value="1"/>
</dbReference>
<dbReference type="InterPro" id="IPR027417">
    <property type="entry name" value="P-loop_NTPase"/>
</dbReference>
<dbReference type="EC" id="2.7.7.7" evidence="1"/>
<reference evidence="11" key="1">
    <citation type="submission" date="2022-12" db="EMBL/GenBank/DDBJ databases">
        <authorList>
            <person name="Wang J."/>
        </authorList>
    </citation>
    <scope>NUCLEOTIDE SEQUENCE</scope>
    <source>
        <strain evidence="11">HY-45-18</strain>
    </source>
</reference>
<evidence type="ECO:0000256" key="4">
    <source>
        <dbReference type="ARBA" id="ARBA00022695"/>
    </source>
</evidence>
<gene>
    <name evidence="11" type="primary">holA</name>
    <name evidence="11" type="ORF">OW763_07850</name>
</gene>
<evidence type="ECO:0000256" key="6">
    <source>
        <dbReference type="ARBA" id="ARBA00022932"/>
    </source>
</evidence>
<dbReference type="InterPro" id="IPR048466">
    <property type="entry name" value="DNA_pol3_delta-like_C"/>
</dbReference>
<dbReference type="Pfam" id="PF06144">
    <property type="entry name" value="DNA_pol3_delta"/>
    <property type="match status" value="1"/>
</dbReference>
<accession>A0ABT4D0X0</accession>
<dbReference type="PANTHER" id="PTHR34388">
    <property type="entry name" value="DNA POLYMERASE III SUBUNIT DELTA"/>
    <property type="match status" value="1"/>
</dbReference>
<keyword evidence="6" id="KW-0239">DNA-directed DNA polymerase</keyword>
<dbReference type="EMBL" id="JAPQER010000002">
    <property type="protein sequence ID" value="MCY6484267.1"/>
    <property type="molecule type" value="Genomic_DNA"/>
</dbReference>
<evidence type="ECO:0000256" key="7">
    <source>
        <dbReference type="ARBA" id="ARBA00034754"/>
    </source>
</evidence>
<dbReference type="PANTHER" id="PTHR34388:SF1">
    <property type="entry name" value="DNA POLYMERASE III SUBUNIT DELTA"/>
    <property type="match status" value="1"/>
</dbReference>
<keyword evidence="5" id="KW-0235">DNA replication</keyword>
<dbReference type="Gene3D" id="1.10.8.60">
    <property type="match status" value="1"/>
</dbReference>
<dbReference type="GO" id="GO:0003887">
    <property type="term" value="F:DNA-directed DNA polymerase activity"/>
    <property type="evidence" value="ECO:0007669"/>
    <property type="project" value="UniProtKB-EC"/>
</dbReference>
<evidence type="ECO:0000313" key="12">
    <source>
        <dbReference type="Proteomes" id="UP001078443"/>
    </source>
</evidence>
<dbReference type="InterPro" id="IPR005790">
    <property type="entry name" value="DNA_polIII_delta"/>
</dbReference>
<evidence type="ECO:0000259" key="9">
    <source>
        <dbReference type="Pfam" id="PF06144"/>
    </source>
</evidence>
<dbReference type="NCBIfam" id="TIGR01128">
    <property type="entry name" value="holA"/>
    <property type="match status" value="1"/>
</dbReference>
<organism evidence="11 12">
    <name type="scientific">Clostridium aestuarii</name>
    <dbReference type="NCBI Taxonomy" id="338193"/>
    <lineage>
        <taxon>Bacteria</taxon>
        <taxon>Bacillati</taxon>
        <taxon>Bacillota</taxon>
        <taxon>Clostridia</taxon>
        <taxon>Eubacteriales</taxon>
        <taxon>Clostridiaceae</taxon>
        <taxon>Clostridium</taxon>
    </lineage>
</organism>
<keyword evidence="3 11" id="KW-0808">Transferase</keyword>
<comment type="similarity">
    <text evidence="7">Belongs to the DNA polymerase HolA subunit family.</text>
</comment>
<keyword evidence="12" id="KW-1185">Reference proteome</keyword>
<dbReference type="InterPro" id="IPR010372">
    <property type="entry name" value="DNA_pol3_delta_N"/>
</dbReference>
<feature type="domain" description="DNA polymerase III delta N-terminal" evidence="9">
    <location>
        <begin position="20"/>
        <end position="144"/>
    </location>
</feature>
<dbReference type="Gene3D" id="1.20.272.10">
    <property type="match status" value="1"/>
</dbReference>
<dbReference type="SUPFAM" id="SSF48019">
    <property type="entry name" value="post-AAA+ oligomerization domain-like"/>
    <property type="match status" value="1"/>
</dbReference>
<evidence type="ECO:0000256" key="3">
    <source>
        <dbReference type="ARBA" id="ARBA00022679"/>
    </source>
</evidence>
<dbReference type="Proteomes" id="UP001078443">
    <property type="component" value="Unassembled WGS sequence"/>
</dbReference>
<dbReference type="Pfam" id="PF21694">
    <property type="entry name" value="DNA_pol3_delta_C"/>
    <property type="match status" value="1"/>
</dbReference>
<dbReference type="Gene3D" id="3.40.50.300">
    <property type="entry name" value="P-loop containing nucleotide triphosphate hydrolases"/>
    <property type="match status" value="1"/>
</dbReference>
<evidence type="ECO:0000256" key="5">
    <source>
        <dbReference type="ARBA" id="ARBA00022705"/>
    </source>
</evidence>
<protein>
    <recommendedName>
        <fullName evidence="2">DNA polymerase III subunit delta</fullName>
        <ecNumber evidence="1">2.7.7.7</ecNumber>
    </recommendedName>
</protein>
<evidence type="ECO:0000256" key="1">
    <source>
        <dbReference type="ARBA" id="ARBA00012417"/>
    </source>
</evidence>
<comment type="caution">
    <text evidence="11">The sequence shown here is derived from an EMBL/GenBank/DDBJ whole genome shotgun (WGS) entry which is preliminary data.</text>
</comment>
<evidence type="ECO:0000313" key="11">
    <source>
        <dbReference type="EMBL" id="MCY6484267.1"/>
    </source>
</evidence>
<evidence type="ECO:0000259" key="10">
    <source>
        <dbReference type="Pfam" id="PF21694"/>
    </source>
</evidence>
<sequence length="340" mass="39481">MIDFLELENKLKKNEISNCYIFCGSDERSIKKNINKIIDISVKKDFLDLNYVQLDGMTVDKETIINACETLPFMSDKKVVVIYRANFLRDKVDKSMEKVSKEINEYVKKLPTECILIMYYIFDNDREKESNKVKKISKIATGVKFSKLKGSMLQKKVKTIFDEKNKKIDKVELALFCNAVENNMDIIENEVEKLCCFALGREITSEDIMEIVSSKNDNDIFNLVDYLSQRKPRRALDILNELLFKGESVTSILRMIERQFKLLFDIKLGVESSKTKETMSRELKLHPYICEKMMIQSKKFTLLQIQKSIELCLNTEKLLKSSSVDAKTEMELLIIETASV</sequence>
<dbReference type="InterPro" id="IPR008921">
    <property type="entry name" value="DNA_pol3_clamp-load_cplx_C"/>
</dbReference>
<evidence type="ECO:0000256" key="2">
    <source>
        <dbReference type="ARBA" id="ARBA00017703"/>
    </source>
</evidence>
<name>A0ABT4D0X0_9CLOT</name>
<comment type="catalytic activity">
    <reaction evidence="8">
        <text>DNA(n) + a 2'-deoxyribonucleoside 5'-triphosphate = DNA(n+1) + diphosphate</text>
        <dbReference type="Rhea" id="RHEA:22508"/>
        <dbReference type="Rhea" id="RHEA-COMP:17339"/>
        <dbReference type="Rhea" id="RHEA-COMP:17340"/>
        <dbReference type="ChEBI" id="CHEBI:33019"/>
        <dbReference type="ChEBI" id="CHEBI:61560"/>
        <dbReference type="ChEBI" id="CHEBI:173112"/>
        <dbReference type="EC" id="2.7.7.7"/>
    </reaction>
</comment>